<evidence type="ECO:0000256" key="1">
    <source>
        <dbReference type="SAM" id="MobiDB-lite"/>
    </source>
</evidence>
<organism evidence="2 3">
    <name type="scientific">Channa striata</name>
    <name type="common">Snakehead murrel</name>
    <name type="synonym">Ophicephalus striatus</name>
    <dbReference type="NCBI Taxonomy" id="64152"/>
    <lineage>
        <taxon>Eukaryota</taxon>
        <taxon>Metazoa</taxon>
        <taxon>Chordata</taxon>
        <taxon>Craniata</taxon>
        <taxon>Vertebrata</taxon>
        <taxon>Euteleostomi</taxon>
        <taxon>Actinopterygii</taxon>
        <taxon>Neopterygii</taxon>
        <taxon>Teleostei</taxon>
        <taxon>Neoteleostei</taxon>
        <taxon>Acanthomorphata</taxon>
        <taxon>Anabantaria</taxon>
        <taxon>Anabantiformes</taxon>
        <taxon>Channoidei</taxon>
        <taxon>Channidae</taxon>
        <taxon>Channa</taxon>
    </lineage>
</organism>
<protein>
    <submittedName>
        <fullName evidence="2">Uncharacterized protein</fullName>
    </submittedName>
</protein>
<feature type="compositionally biased region" description="Basic and acidic residues" evidence="1">
    <location>
        <begin position="1"/>
        <end position="25"/>
    </location>
</feature>
<dbReference type="Proteomes" id="UP001187415">
    <property type="component" value="Unassembled WGS sequence"/>
</dbReference>
<dbReference type="AlphaFoldDB" id="A0AA88IPN1"/>
<dbReference type="EMBL" id="JAUPFM010000021">
    <property type="protein sequence ID" value="KAK2817286.1"/>
    <property type="molecule type" value="Genomic_DNA"/>
</dbReference>
<reference evidence="2" key="1">
    <citation type="submission" date="2023-07" db="EMBL/GenBank/DDBJ databases">
        <title>Chromosome-level Genome Assembly of Striped Snakehead (Channa striata).</title>
        <authorList>
            <person name="Liu H."/>
        </authorList>
    </citation>
    <scope>NUCLEOTIDE SEQUENCE</scope>
    <source>
        <strain evidence="2">Gz</strain>
        <tissue evidence="2">Muscle</tissue>
    </source>
</reference>
<evidence type="ECO:0000313" key="2">
    <source>
        <dbReference type="EMBL" id="KAK2817286.1"/>
    </source>
</evidence>
<evidence type="ECO:0000313" key="3">
    <source>
        <dbReference type="Proteomes" id="UP001187415"/>
    </source>
</evidence>
<keyword evidence="3" id="KW-1185">Reference proteome</keyword>
<gene>
    <name evidence="2" type="ORF">Q5P01_025477</name>
</gene>
<feature type="compositionally biased region" description="Basic residues" evidence="1">
    <location>
        <begin position="50"/>
        <end position="61"/>
    </location>
</feature>
<sequence length="99" mass="11127">MTTHRPHVDWEREATTEEQETDTHRTQAGHKSRRLRTDTRTRGGAAAARARSREHPRRRGATLRLPVCKVPLPDTTPAPGVCSPPQPLHHSAPCRLEDT</sequence>
<name>A0AA88IPN1_CHASR</name>
<feature type="region of interest" description="Disordered" evidence="1">
    <location>
        <begin position="1"/>
        <end position="99"/>
    </location>
</feature>
<accession>A0AA88IPN1</accession>
<proteinExistence type="predicted"/>
<comment type="caution">
    <text evidence="2">The sequence shown here is derived from an EMBL/GenBank/DDBJ whole genome shotgun (WGS) entry which is preliminary data.</text>
</comment>